<dbReference type="AlphaFoldDB" id="A0A8H4VT37"/>
<sequence length="318" mass="36778">MPLHSSPLYTQFHDQESMKRYAFSSYLPNDIQRSIFQTAAKSDGRVAITLSLVSRQVRSWVEQYMYARVVIPHSRSARCFLQLVKSKPKGSFDPLIKYLAIGKEVSLNLAKFILAECSRRVLHFTCFSHNNYTTNPLPGYIRSPNLRSLLMIFSRDDNHEAFHKVPYELLPQTQSMLTHLAIVIDYNHSTWPALLSALTGFMDPHLDAYKDSLSAFQRLTHFAISCQRLKASIAILRVAPNLRYFAVLEMEDLESDERIDLISFARQRRHRALVFIRGLGNPDAWRVNDEFAHVTYNFWERVEQLVEGGFIADTGEMW</sequence>
<name>A0A8H4VT37_9AGAR</name>
<protein>
    <submittedName>
        <fullName evidence="1">Uncharacterized protein</fullName>
    </submittedName>
</protein>
<evidence type="ECO:0000313" key="1">
    <source>
        <dbReference type="EMBL" id="KAF4621147.1"/>
    </source>
</evidence>
<dbReference type="Proteomes" id="UP000521872">
    <property type="component" value="Unassembled WGS sequence"/>
</dbReference>
<gene>
    <name evidence="1" type="ORF">D9613_000283</name>
</gene>
<accession>A0A8H4VT37</accession>
<organism evidence="1 2">
    <name type="scientific">Agrocybe pediades</name>
    <dbReference type="NCBI Taxonomy" id="84607"/>
    <lineage>
        <taxon>Eukaryota</taxon>
        <taxon>Fungi</taxon>
        <taxon>Dikarya</taxon>
        <taxon>Basidiomycota</taxon>
        <taxon>Agaricomycotina</taxon>
        <taxon>Agaricomycetes</taxon>
        <taxon>Agaricomycetidae</taxon>
        <taxon>Agaricales</taxon>
        <taxon>Agaricineae</taxon>
        <taxon>Strophariaceae</taxon>
        <taxon>Agrocybe</taxon>
    </lineage>
</organism>
<dbReference type="EMBL" id="JAACJL010000015">
    <property type="protein sequence ID" value="KAF4621147.1"/>
    <property type="molecule type" value="Genomic_DNA"/>
</dbReference>
<comment type="caution">
    <text evidence="1">The sequence shown here is derived from an EMBL/GenBank/DDBJ whole genome shotgun (WGS) entry which is preliminary data.</text>
</comment>
<reference evidence="1 2" key="1">
    <citation type="submission" date="2019-12" db="EMBL/GenBank/DDBJ databases">
        <authorList>
            <person name="Floudas D."/>
            <person name="Bentzer J."/>
            <person name="Ahren D."/>
            <person name="Johansson T."/>
            <person name="Persson P."/>
            <person name="Tunlid A."/>
        </authorList>
    </citation>
    <scope>NUCLEOTIDE SEQUENCE [LARGE SCALE GENOMIC DNA]</scope>
    <source>
        <strain evidence="1 2">CBS 102.39</strain>
    </source>
</reference>
<keyword evidence="2" id="KW-1185">Reference proteome</keyword>
<proteinExistence type="predicted"/>
<evidence type="ECO:0000313" key="2">
    <source>
        <dbReference type="Proteomes" id="UP000521872"/>
    </source>
</evidence>